<protein>
    <submittedName>
        <fullName evidence="1">Uncharacterized protein</fullName>
    </submittedName>
</protein>
<sequence length="118" mass="13895">MEVKEAITMVKEKEVTTNVEEKEVISKDEKIFFSKGLEGFVAYICKTRLMVKMVRYERRRDSCSSHRKIIRYSSQDKVKPKSRHCEGEQAKFPHNGARPVEIKFAWGKFKHPKSMEVK</sequence>
<organism evidence="1 2">
    <name type="scientific">Hibiscus sabdariffa</name>
    <name type="common">roselle</name>
    <dbReference type="NCBI Taxonomy" id="183260"/>
    <lineage>
        <taxon>Eukaryota</taxon>
        <taxon>Viridiplantae</taxon>
        <taxon>Streptophyta</taxon>
        <taxon>Embryophyta</taxon>
        <taxon>Tracheophyta</taxon>
        <taxon>Spermatophyta</taxon>
        <taxon>Magnoliopsida</taxon>
        <taxon>eudicotyledons</taxon>
        <taxon>Gunneridae</taxon>
        <taxon>Pentapetalae</taxon>
        <taxon>rosids</taxon>
        <taxon>malvids</taxon>
        <taxon>Malvales</taxon>
        <taxon>Malvaceae</taxon>
        <taxon>Malvoideae</taxon>
        <taxon>Hibiscus</taxon>
    </lineage>
</organism>
<name>A0ABR2F893_9ROSI</name>
<reference evidence="1 2" key="1">
    <citation type="journal article" date="2024" name="G3 (Bethesda)">
        <title>Genome assembly of Hibiscus sabdariffa L. provides insights into metabolisms of medicinal natural products.</title>
        <authorList>
            <person name="Kim T."/>
        </authorList>
    </citation>
    <scope>NUCLEOTIDE SEQUENCE [LARGE SCALE GENOMIC DNA]</scope>
    <source>
        <strain evidence="1">TK-2024</strain>
        <tissue evidence="1">Old leaves</tissue>
    </source>
</reference>
<accession>A0ABR2F893</accession>
<proteinExistence type="predicted"/>
<evidence type="ECO:0000313" key="2">
    <source>
        <dbReference type="Proteomes" id="UP001472677"/>
    </source>
</evidence>
<comment type="caution">
    <text evidence="1">The sequence shown here is derived from an EMBL/GenBank/DDBJ whole genome shotgun (WGS) entry which is preliminary data.</text>
</comment>
<dbReference type="EMBL" id="JBBPBM010000007">
    <property type="protein sequence ID" value="KAK8574562.1"/>
    <property type="molecule type" value="Genomic_DNA"/>
</dbReference>
<dbReference type="Proteomes" id="UP001472677">
    <property type="component" value="Unassembled WGS sequence"/>
</dbReference>
<gene>
    <name evidence="1" type="ORF">V6N12_062252</name>
</gene>
<keyword evidence="2" id="KW-1185">Reference proteome</keyword>
<evidence type="ECO:0000313" key="1">
    <source>
        <dbReference type="EMBL" id="KAK8574562.1"/>
    </source>
</evidence>